<dbReference type="Proteomes" id="UP000265566">
    <property type="component" value="Chromosome 5"/>
</dbReference>
<evidence type="ECO:0000313" key="1">
    <source>
        <dbReference type="EMBL" id="RHN54647.1"/>
    </source>
</evidence>
<sequence>MEILVFHIIFYVEPAHTSQAYPCSQYMPSVSPSLPLWDRT</sequence>
<dbReference type="AlphaFoldDB" id="A0A396HVC1"/>
<proteinExistence type="predicted"/>
<name>A0A396HVC1_MEDTR</name>
<gene>
    <name evidence="1" type="ORF">MtrunA17_Chr5g0409161</name>
</gene>
<reference evidence="2" key="1">
    <citation type="journal article" date="2018" name="Nat. Plants">
        <title>Whole-genome landscape of Medicago truncatula symbiotic genes.</title>
        <authorList>
            <person name="Pecrix Y."/>
            <person name="Staton S.E."/>
            <person name="Sallet E."/>
            <person name="Lelandais-Briere C."/>
            <person name="Moreau S."/>
            <person name="Carrere S."/>
            <person name="Blein T."/>
            <person name="Jardinaud M.F."/>
            <person name="Latrasse D."/>
            <person name="Zouine M."/>
            <person name="Zahm M."/>
            <person name="Kreplak J."/>
            <person name="Mayjonade B."/>
            <person name="Satge C."/>
            <person name="Perez M."/>
            <person name="Cauet S."/>
            <person name="Marande W."/>
            <person name="Chantry-Darmon C."/>
            <person name="Lopez-Roques C."/>
            <person name="Bouchez O."/>
            <person name="Berard A."/>
            <person name="Debelle F."/>
            <person name="Munos S."/>
            <person name="Bendahmane A."/>
            <person name="Berges H."/>
            <person name="Niebel A."/>
            <person name="Buitink J."/>
            <person name="Frugier F."/>
            <person name="Benhamed M."/>
            <person name="Crespi M."/>
            <person name="Gouzy J."/>
            <person name="Gamas P."/>
        </authorList>
    </citation>
    <scope>NUCLEOTIDE SEQUENCE [LARGE SCALE GENOMIC DNA]</scope>
    <source>
        <strain evidence="2">cv. Jemalong A17</strain>
    </source>
</reference>
<dbReference type="Gramene" id="rna29717">
    <property type="protein sequence ID" value="RHN54647.1"/>
    <property type="gene ID" value="gene29717"/>
</dbReference>
<comment type="caution">
    <text evidence="1">The sequence shown here is derived from an EMBL/GenBank/DDBJ whole genome shotgun (WGS) entry which is preliminary data.</text>
</comment>
<dbReference type="EMBL" id="PSQE01000005">
    <property type="protein sequence ID" value="RHN54647.1"/>
    <property type="molecule type" value="Genomic_DNA"/>
</dbReference>
<protein>
    <submittedName>
        <fullName evidence="1">Uncharacterized protein</fullName>
    </submittedName>
</protein>
<accession>A0A396HVC1</accession>
<evidence type="ECO:0000313" key="2">
    <source>
        <dbReference type="Proteomes" id="UP000265566"/>
    </source>
</evidence>
<organism evidence="1 2">
    <name type="scientific">Medicago truncatula</name>
    <name type="common">Barrel medic</name>
    <name type="synonym">Medicago tribuloides</name>
    <dbReference type="NCBI Taxonomy" id="3880"/>
    <lineage>
        <taxon>Eukaryota</taxon>
        <taxon>Viridiplantae</taxon>
        <taxon>Streptophyta</taxon>
        <taxon>Embryophyta</taxon>
        <taxon>Tracheophyta</taxon>
        <taxon>Spermatophyta</taxon>
        <taxon>Magnoliopsida</taxon>
        <taxon>eudicotyledons</taxon>
        <taxon>Gunneridae</taxon>
        <taxon>Pentapetalae</taxon>
        <taxon>rosids</taxon>
        <taxon>fabids</taxon>
        <taxon>Fabales</taxon>
        <taxon>Fabaceae</taxon>
        <taxon>Papilionoideae</taxon>
        <taxon>50 kb inversion clade</taxon>
        <taxon>NPAAA clade</taxon>
        <taxon>Hologalegina</taxon>
        <taxon>IRL clade</taxon>
        <taxon>Trifolieae</taxon>
        <taxon>Medicago</taxon>
    </lineage>
</organism>